<evidence type="ECO:0000256" key="12">
    <source>
        <dbReference type="ARBA" id="ARBA00065973"/>
    </source>
</evidence>
<name>A0A2W5PY99_9BACT</name>
<dbReference type="InterPro" id="IPR022646">
    <property type="entry name" value="SecD/SecF_CS"/>
</dbReference>
<comment type="similarity">
    <text evidence="10">In the C-terminal section; belongs to the SecD/SecF family. SecF subfamily.</text>
</comment>
<evidence type="ECO:0000313" key="16">
    <source>
        <dbReference type="Proteomes" id="UP000249417"/>
    </source>
</evidence>
<evidence type="ECO:0000256" key="6">
    <source>
        <dbReference type="ARBA" id="ARBA00022989"/>
    </source>
</evidence>
<feature type="transmembrane region" description="Helical" evidence="13">
    <location>
        <begin position="275"/>
        <end position="299"/>
    </location>
</feature>
<feature type="transmembrane region" description="Helical" evidence="13">
    <location>
        <begin position="21"/>
        <end position="39"/>
    </location>
</feature>
<dbReference type="GO" id="GO:0005886">
    <property type="term" value="C:plasma membrane"/>
    <property type="evidence" value="ECO:0007669"/>
    <property type="project" value="UniProtKB-SubCell"/>
</dbReference>
<comment type="similarity">
    <text evidence="11">In the N-terminal section; belongs to the SecD/SecF family. SecD subfamily.</text>
</comment>
<dbReference type="InterPro" id="IPR055344">
    <property type="entry name" value="SecD_SecF_C_bact"/>
</dbReference>
<dbReference type="InterPro" id="IPR022813">
    <property type="entry name" value="SecD/SecF_arch_bac"/>
</dbReference>
<dbReference type="AlphaFoldDB" id="A0A2W5PY99"/>
<evidence type="ECO:0000313" key="15">
    <source>
        <dbReference type="EMBL" id="PZQ44030.1"/>
    </source>
</evidence>
<comment type="similarity">
    <text evidence="13">Belongs to the SecD/SecF family. SecF subfamily.</text>
</comment>
<dbReference type="PANTHER" id="PTHR30081:SF8">
    <property type="entry name" value="PROTEIN TRANSLOCASE SUBUNIT SECF"/>
    <property type="match status" value="1"/>
</dbReference>
<comment type="subcellular location">
    <subcellularLocation>
        <location evidence="1 13">Cell membrane</location>
        <topology evidence="1 13">Multi-pass membrane protein</topology>
    </subcellularLocation>
</comment>
<dbReference type="InterPro" id="IPR022645">
    <property type="entry name" value="SecD/SecF_bac"/>
</dbReference>
<reference evidence="15 16" key="1">
    <citation type="submission" date="2017-08" db="EMBL/GenBank/DDBJ databases">
        <title>Infants hospitalized years apart are colonized by the same room-sourced microbial strains.</title>
        <authorList>
            <person name="Brooks B."/>
            <person name="Olm M.R."/>
            <person name="Firek B.A."/>
            <person name="Baker R."/>
            <person name="Thomas B.C."/>
            <person name="Morowitz M.J."/>
            <person name="Banfield J.F."/>
        </authorList>
    </citation>
    <scope>NUCLEOTIDE SEQUENCE [LARGE SCALE GENOMIC DNA]</scope>
    <source>
        <strain evidence="15">S2_005_002_R2_29</strain>
    </source>
</reference>
<evidence type="ECO:0000256" key="1">
    <source>
        <dbReference type="ARBA" id="ARBA00004651"/>
    </source>
</evidence>
<dbReference type="InterPro" id="IPR005665">
    <property type="entry name" value="SecF_bac"/>
</dbReference>
<comment type="caution">
    <text evidence="15">The sequence shown here is derived from an EMBL/GenBank/DDBJ whole genome shotgun (WGS) entry which is preliminary data.</text>
</comment>
<feature type="domain" description="Protein export membrane protein SecD/SecF C-terminal" evidence="14">
    <location>
        <begin position="119"/>
        <end position="298"/>
    </location>
</feature>
<evidence type="ECO:0000256" key="8">
    <source>
        <dbReference type="ARBA" id="ARBA00023136"/>
    </source>
</evidence>
<keyword evidence="4 13" id="KW-0812">Transmembrane</keyword>
<dbReference type="GO" id="GO:0043952">
    <property type="term" value="P:protein transport by the Sec complex"/>
    <property type="evidence" value="ECO:0007669"/>
    <property type="project" value="UniProtKB-UniRule"/>
</dbReference>
<feature type="transmembrane region" description="Helical" evidence="13">
    <location>
        <begin position="168"/>
        <end position="189"/>
    </location>
</feature>
<organism evidence="15 16">
    <name type="scientific">Micavibrio aeruginosavorus</name>
    <dbReference type="NCBI Taxonomy" id="349221"/>
    <lineage>
        <taxon>Bacteria</taxon>
        <taxon>Pseudomonadati</taxon>
        <taxon>Bdellovibrionota</taxon>
        <taxon>Bdellovibrionia</taxon>
        <taxon>Bdellovibrionales</taxon>
        <taxon>Pseudobdellovibrionaceae</taxon>
        <taxon>Micavibrio</taxon>
    </lineage>
</organism>
<dbReference type="GO" id="GO:0006605">
    <property type="term" value="P:protein targeting"/>
    <property type="evidence" value="ECO:0007669"/>
    <property type="project" value="UniProtKB-UniRule"/>
</dbReference>
<dbReference type="EMBL" id="QFQB01000114">
    <property type="protein sequence ID" value="PZQ44030.1"/>
    <property type="molecule type" value="Genomic_DNA"/>
</dbReference>
<accession>A0A2W5PY99</accession>
<dbReference type="InterPro" id="IPR048634">
    <property type="entry name" value="SecD_SecF_C"/>
</dbReference>
<comment type="subunit">
    <text evidence="12">Part of the essential Sec protein translocation apparatus which comprises SecA, SecYEG and auxiliary proteins SecDF-YajC and YidC.</text>
</comment>
<feature type="transmembrane region" description="Helical" evidence="13">
    <location>
        <begin position="237"/>
        <end position="263"/>
    </location>
</feature>
<protein>
    <recommendedName>
        <fullName evidence="13">Protein-export membrane protein SecF</fullName>
    </recommendedName>
</protein>
<sequence>MWTGIKLIPDHTKIDFIGTRYIGFAVTAVMIIASIFLLATKGLNYGIDFTGGTLIEIATEQTPELASLREDLNNLDLGEISIQEFGAPNNLLIRVPAQDSADPAVQKAAVDKVKAGIETDYQNVDYRRVEFVGPQVGQELKVKGLIAVVAAIVGIMAYVWFRFEWQFGVAAVVTLAHDVFAVLGFMAIMGRSFDLTSLAALLMVAGFSINDTVVIFDRIREMMRKYRKKPMGEICNLAINDTLSRTVMTSLVTLLSLVALAVFGGEVISGFTEALLFGFLVGTYSSIYVASAILLHLGLRPAFEEKPA</sequence>
<comment type="function">
    <text evidence="9 13">Part of the Sec protein translocase complex. Interacts with the SecYEG preprotein conducting channel. SecDF uses the proton motive force (PMF) to complete protein translocation after the ATP-dependent function of SecA.</text>
</comment>
<evidence type="ECO:0000256" key="2">
    <source>
        <dbReference type="ARBA" id="ARBA00022448"/>
    </source>
</evidence>
<gene>
    <name evidence="13 15" type="primary">secF</name>
    <name evidence="15" type="ORF">DI551_10940</name>
</gene>
<evidence type="ECO:0000256" key="9">
    <source>
        <dbReference type="ARBA" id="ARBA00059018"/>
    </source>
</evidence>
<evidence type="ECO:0000256" key="5">
    <source>
        <dbReference type="ARBA" id="ARBA00022927"/>
    </source>
</evidence>
<keyword evidence="7 13" id="KW-0811">Translocation</keyword>
<feature type="transmembrane region" description="Helical" evidence="13">
    <location>
        <begin position="195"/>
        <end position="216"/>
    </location>
</feature>
<keyword evidence="3 13" id="KW-1003">Cell membrane</keyword>
<evidence type="ECO:0000256" key="13">
    <source>
        <dbReference type="HAMAP-Rule" id="MF_01464"/>
    </source>
</evidence>
<dbReference type="Gene3D" id="1.20.1640.10">
    <property type="entry name" value="Multidrug efflux transporter AcrB transmembrane domain"/>
    <property type="match status" value="1"/>
</dbReference>
<dbReference type="Pfam" id="PF07549">
    <property type="entry name" value="Sec_GG"/>
    <property type="match status" value="1"/>
</dbReference>
<dbReference type="PRINTS" id="PR01755">
    <property type="entry name" value="SECFTRNLCASE"/>
</dbReference>
<keyword evidence="8 13" id="KW-0472">Membrane</keyword>
<dbReference type="Pfam" id="PF02355">
    <property type="entry name" value="SecD_SecF_C"/>
    <property type="match status" value="1"/>
</dbReference>
<evidence type="ECO:0000256" key="3">
    <source>
        <dbReference type="ARBA" id="ARBA00022475"/>
    </source>
</evidence>
<dbReference type="PANTHER" id="PTHR30081">
    <property type="entry name" value="PROTEIN-EXPORT MEMBRANE PROTEIN SEC"/>
    <property type="match status" value="1"/>
</dbReference>
<evidence type="ECO:0000259" key="14">
    <source>
        <dbReference type="Pfam" id="PF02355"/>
    </source>
</evidence>
<dbReference type="GO" id="GO:0065002">
    <property type="term" value="P:intracellular protein transmembrane transport"/>
    <property type="evidence" value="ECO:0007669"/>
    <property type="project" value="UniProtKB-UniRule"/>
</dbReference>
<proteinExistence type="inferred from homology"/>
<dbReference type="HAMAP" id="MF_01464_B">
    <property type="entry name" value="SecF_B"/>
    <property type="match status" value="1"/>
</dbReference>
<evidence type="ECO:0000256" key="7">
    <source>
        <dbReference type="ARBA" id="ARBA00023010"/>
    </source>
</evidence>
<comment type="subunit">
    <text evidence="13">Forms a complex with SecD. Part of the essential Sec protein translocation apparatus which comprises SecA, SecYEG and auxiliary proteins SecDF. Other proteins may also be involved.</text>
</comment>
<dbReference type="NCBIfam" id="TIGR00966">
    <property type="entry name" value="transloc_SecF"/>
    <property type="match status" value="1"/>
</dbReference>
<keyword evidence="2 13" id="KW-0813">Transport</keyword>
<dbReference type="SUPFAM" id="SSF82866">
    <property type="entry name" value="Multidrug efflux transporter AcrB transmembrane domain"/>
    <property type="match status" value="1"/>
</dbReference>
<feature type="transmembrane region" description="Helical" evidence="13">
    <location>
        <begin position="144"/>
        <end position="161"/>
    </location>
</feature>
<keyword evidence="5 13" id="KW-0653">Protein transport</keyword>
<evidence type="ECO:0000256" key="11">
    <source>
        <dbReference type="ARBA" id="ARBA00061053"/>
    </source>
</evidence>
<evidence type="ECO:0000256" key="10">
    <source>
        <dbReference type="ARBA" id="ARBA00060856"/>
    </source>
</evidence>
<keyword evidence="6 13" id="KW-1133">Transmembrane helix</keyword>
<dbReference type="Proteomes" id="UP000249417">
    <property type="component" value="Unassembled WGS sequence"/>
</dbReference>
<dbReference type="FunFam" id="1.20.1640.10:FF:000024">
    <property type="entry name" value="Multifunctional fusion protein"/>
    <property type="match status" value="1"/>
</dbReference>
<dbReference type="NCBIfam" id="TIGR00916">
    <property type="entry name" value="2A0604s01"/>
    <property type="match status" value="1"/>
</dbReference>
<dbReference type="GO" id="GO:0015450">
    <property type="term" value="F:protein-transporting ATPase activity"/>
    <property type="evidence" value="ECO:0007669"/>
    <property type="project" value="InterPro"/>
</dbReference>
<evidence type="ECO:0000256" key="4">
    <source>
        <dbReference type="ARBA" id="ARBA00022692"/>
    </source>
</evidence>